<comment type="subcellular location">
    <subcellularLocation>
        <location evidence="1">Cell membrane</location>
        <topology evidence="1">Multi-pass membrane protein</topology>
    </subcellularLocation>
</comment>
<name>A0ABY4I3D7_CHIFI</name>
<evidence type="ECO:0000256" key="6">
    <source>
        <dbReference type="SAM" id="Phobius"/>
    </source>
</evidence>
<feature type="domain" description="SSD" evidence="7">
    <location>
        <begin position="610"/>
        <end position="768"/>
    </location>
</feature>
<organism evidence="8 9">
    <name type="scientific">Chitinophaga filiformis</name>
    <name type="common">Myxococcus filiformis</name>
    <name type="synonym">Flexibacter filiformis</name>
    <dbReference type="NCBI Taxonomy" id="104663"/>
    <lineage>
        <taxon>Bacteria</taxon>
        <taxon>Pseudomonadati</taxon>
        <taxon>Bacteroidota</taxon>
        <taxon>Chitinophagia</taxon>
        <taxon>Chitinophagales</taxon>
        <taxon>Chitinophagaceae</taxon>
        <taxon>Chitinophaga</taxon>
    </lineage>
</organism>
<evidence type="ECO:0000256" key="4">
    <source>
        <dbReference type="ARBA" id="ARBA00022989"/>
    </source>
</evidence>
<dbReference type="Gene3D" id="1.20.1640.10">
    <property type="entry name" value="Multidrug efflux transporter AcrB transmembrane domain"/>
    <property type="match status" value="2"/>
</dbReference>
<feature type="transmembrane region" description="Helical" evidence="6">
    <location>
        <begin position="221"/>
        <end position="238"/>
    </location>
</feature>
<feature type="transmembrane region" description="Helical" evidence="6">
    <location>
        <begin position="348"/>
        <end position="371"/>
    </location>
</feature>
<gene>
    <name evidence="8" type="ORF">MYF79_02375</name>
</gene>
<evidence type="ECO:0000313" key="8">
    <source>
        <dbReference type="EMBL" id="UPK70138.1"/>
    </source>
</evidence>
<dbReference type="Pfam" id="PF03176">
    <property type="entry name" value="MMPL"/>
    <property type="match status" value="2"/>
</dbReference>
<evidence type="ECO:0000313" key="9">
    <source>
        <dbReference type="Proteomes" id="UP000830198"/>
    </source>
</evidence>
<accession>A0ABY4I3D7</accession>
<keyword evidence="4 6" id="KW-1133">Transmembrane helix</keyword>
<evidence type="ECO:0000256" key="3">
    <source>
        <dbReference type="ARBA" id="ARBA00022692"/>
    </source>
</evidence>
<dbReference type="InterPro" id="IPR000731">
    <property type="entry name" value="SSD"/>
</dbReference>
<feature type="transmembrane region" description="Helical" evidence="6">
    <location>
        <begin position="670"/>
        <end position="690"/>
    </location>
</feature>
<feature type="transmembrane region" description="Helical" evidence="6">
    <location>
        <begin position="642"/>
        <end position="664"/>
    </location>
</feature>
<dbReference type="PANTHER" id="PTHR33406">
    <property type="entry name" value="MEMBRANE PROTEIN MJ1562-RELATED"/>
    <property type="match status" value="1"/>
</dbReference>
<protein>
    <submittedName>
        <fullName evidence="8">Efflux RND transporter permease subunit</fullName>
    </submittedName>
</protein>
<feature type="transmembrane region" description="Helical" evidence="6">
    <location>
        <begin position="619"/>
        <end position="635"/>
    </location>
</feature>
<dbReference type="SUPFAM" id="SSF82866">
    <property type="entry name" value="Multidrug efflux transporter AcrB transmembrane domain"/>
    <property type="match status" value="2"/>
</dbReference>
<evidence type="ECO:0000259" key="7">
    <source>
        <dbReference type="PROSITE" id="PS50156"/>
    </source>
</evidence>
<keyword evidence="3 6" id="KW-0812">Transmembrane</keyword>
<keyword evidence="9" id="KW-1185">Reference proteome</keyword>
<feature type="transmembrane region" description="Helical" evidence="6">
    <location>
        <begin position="744"/>
        <end position="769"/>
    </location>
</feature>
<feature type="transmembrane region" description="Helical" evidence="6">
    <location>
        <begin position="272"/>
        <end position="292"/>
    </location>
</feature>
<dbReference type="EMBL" id="CP095855">
    <property type="protein sequence ID" value="UPK70138.1"/>
    <property type="molecule type" value="Genomic_DNA"/>
</dbReference>
<reference evidence="8 9" key="1">
    <citation type="submission" date="2022-04" db="EMBL/GenBank/DDBJ databases">
        <title>The arsenic-methylating capacity of Chitinophaga filiformis YT5 during chitin decomposition.</title>
        <authorList>
            <person name="Chen G."/>
            <person name="Liang Y."/>
        </authorList>
    </citation>
    <scope>NUCLEOTIDE SEQUENCE [LARGE SCALE GENOMIC DNA]</scope>
    <source>
        <strain evidence="8 9">YT5</strain>
    </source>
</reference>
<evidence type="ECO:0000256" key="5">
    <source>
        <dbReference type="ARBA" id="ARBA00023136"/>
    </source>
</evidence>
<feature type="transmembrane region" description="Helical" evidence="6">
    <location>
        <begin position="711"/>
        <end position="732"/>
    </location>
</feature>
<dbReference type="InterPro" id="IPR004869">
    <property type="entry name" value="MMPL_dom"/>
</dbReference>
<feature type="transmembrane region" description="Helical" evidence="6">
    <location>
        <begin position="244"/>
        <end position="265"/>
    </location>
</feature>
<feature type="transmembrane region" description="Helical" evidence="6">
    <location>
        <begin position="312"/>
        <end position="336"/>
    </location>
</feature>
<dbReference type="Proteomes" id="UP000830198">
    <property type="component" value="Chromosome"/>
</dbReference>
<feature type="transmembrane region" description="Helical" evidence="6">
    <location>
        <begin position="404"/>
        <end position="421"/>
    </location>
</feature>
<sequence>MWQRLAGFVLKFRLPLLVLLLLSTAVMTYYASKVELSYEPNKSIPLDNLKYQDYLQFKSQFGEDGNMIVIGVQTDSFFQKEFFHDYIKLNEDIRKVEFVENVLSVPFAINLVKNDSTRKLSAEPLFKGDLQQQAVLDSLAGALNNLPFYKGLLYNPDTHAYMMMININKGVMGTARRIEVVSNVMKLGTAFGEKHHTEVRMSGLPLIRTIVATKVANELGLFLKLSFVLTALILFLFFRSFGAVLMSMIVVAIGVIWSVATIVLLNYKITLLTGLIPPLIVVIGIPNCVYFLNKYHTEYAKDGNKTRALVHMIQRMGIVTLFTNLTAAIGFGVFCFTKSALLKEFGIVAGLNIMLIFLISFIFLPSVLSYLPAPKTKHTNYMNNRLFRSLLDGLTALVFRYRPWVYGVTLVLVIAAVTGMMKLHSEAHMLDDIPQSDRLYTDLKFFEKNFKGVMPLEIAVDTKKKNGVVNLQTLEKLDQLSKLIAAQPDFARPLSVAEGIKFAKQAYYNGDSSNYSVPNQFDIGFLAPYLRMKGGTNASGNATAFTKLVSSFMDSTRQVARVSVNMADVGSARLPVLLDSLRPQVNQIFDSTKYKVTFTGTSVIFLEGSRFIINGLTESILLAFVLIIFCMLYLFRSWRMLLISLIPNIIPLAVTAGVMGWLNIPLKPSTVLVFSVALGIAIDVTIRFLVNFKQELPHHNLDISATVKQTIHETGLSIIYTSLILLAGFMIFSFSEFGGTKALGWLTSLTLLMAMITNLTILPALLLWMEKALLKKARKKELWNTLDEERDMDMSELGLKDREKED</sequence>
<dbReference type="RefSeq" id="WP_247812385.1">
    <property type="nucleotide sequence ID" value="NZ_CP095855.1"/>
</dbReference>
<keyword evidence="5 6" id="KW-0472">Membrane</keyword>
<proteinExistence type="predicted"/>
<dbReference type="PROSITE" id="PS50156">
    <property type="entry name" value="SSD"/>
    <property type="match status" value="2"/>
</dbReference>
<keyword evidence="2" id="KW-1003">Cell membrane</keyword>
<feature type="domain" description="SSD" evidence="7">
    <location>
        <begin position="245"/>
        <end position="370"/>
    </location>
</feature>
<dbReference type="PANTHER" id="PTHR33406:SF12">
    <property type="entry name" value="BLR2997 PROTEIN"/>
    <property type="match status" value="1"/>
</dbReference>
<evidence type="ECO:0000256" key="2">
    <source>
        <dbReference type="ARBA" id="ARBA00022475"/>
    </source>
</evidence>
<dbReference type="InterPro" id="IPR050545">
    <property type="entry name" value="Mycobact_MmpL"/>
</dbReference>
<feature type="transmembrane region" description="Helical" evidence="6">
    <location>
        <begin position="12"/>
        <end position="32"/>
    </location>
</feature>
<evidence type="ECO:0000256" key="1">
    <source>
        <dbReference type="ARBA" id="ARBA00004651"/>
    </source>
</evidence>